<organism evidence="18 19">
    <name type="scientific">Aeoliella mucimassa</name>
    <dbReference type="NCBI Taxonomy" id="2527972"/>
    <lineage>
        <taxon>Bacteria</taxon>
        <taxon>Pseudomonadati</taxon>
        <taxon>Planctomycetota</taxon>
        <taxon>Planctomycetia</taxon>
        <taxon>Pirellulales</taxon>
        <taxon>Lacipirellulaceae</taxon>
        <taxon>Aeoliella</taxon>
    </lineage>
</organism>
<comment type="pathway">
    <text evidence="2 13">Cofactor biosynthesis; riboflavin biosynthesis; 5-amino-6-(D-ribitylamino)uracil from GTP: step 2/4.</text>
</comment>
<keyword evidence="10 13" id="KW-0521">NADP</keyword>
<evidence type="ECO:0000256" key="16">
    <source>
        <dbReference type="PIRSR" id="PIRSR006769-3"/>
    </source>
</evidence>
<dbReference type="InterPro" id="IPR024072">
    <property type="entry name" value="DHFR-like_dom_sf"/>
</dbReference>
<dbReference type="PROSITE" id="PS00903">
    <property type="entry name" value="CYT_DCMP_DEAMINASES_1"/>
    <property type="match status" value="1"/>
</dbReference>
<evidence type="ECO:0000256" key="11">
    <source>
        <dbReference type="ARBA" id="ARBA00023002"/>
    </source>
</evidence>
<feature type="binding site" evidence="15">
    <location>
        <position position="169"/>
    </location>
    <ligand>
        <name>NADP(+)</name>
        <dbReference type="ChEBI" id="CHEBI:58349"/>
    </ligand>
</feature>
<comment type="similarity">
    <text evidence="4 13">In the N-terminal section; belongs to the cytidine and deoxycytidylate deaminase family.</text>
</comment>
<dbReference type="Gene3D" id="3.40.140.10">
    <property type="entry name" value="Cytidine Deaminase, domain 2"/>
    <property type="match status" value="1"/>
</dbReference>
<evidence type="ECO:0000256" key="7">
    <source>
        <dbReference type="ARBA" id="ARBA00022723"/>
    </source>
</evidence>
<keyword evidence="8 13" id="KW-0378">Hydrolase</keyword>
<evidence type="ECO:0000313" key="18">
    <source>
        <dbReference type="EMBL" id="QDU53944.1"/>
    </source>
</evidence>
<dbReference type="EMBL" id="CP036278">
    <property type="protein sequence ID" value="QDU53944.1"/>
    <property type="molecule type" value="Genomic_DNA"/>
</dbReference>
<reference evidence="18 19" key="1">
    <citation type="submission" date="2019-02" db="EMBL/GenBank/DDBJ databases">
        <title>Deep-cultivation of Planctomycetes and their phenomic and genomic characterization uncovers novel biology.</title>
        <authorList>
            <person name="Wiegand S."/>
            <person name="Jogler M."/>
            <person name="Boedeker C."/>
            <person name="Pinto D."/>
            <person name="Vollmers J."/>
            <person name="Rivas-Marin E."/>
            <person name="Kohn T."/>
            <person name="Peeters S.H."/>
            <person name="Heuer A."/>
            <person name="Rast P."/>
            <person name="Oberbeckmann S."/>
            <person name="Bunk B."/>
            <person name="Jeske O."/>
            <person name="Meyerdierks A."/>
            <person name="Storesund J.E."/>
            <person name="Kallscheuer N."/>
            <person name="Luecker S."/>
            <person name="Lage O.M."/>
            <person name="Pohl T."/>
            <person name="Merkel B.J."/>
            <person name="Hornburger P."/>
            <person name="Mueller R.-W."/>
            <person name="Bruemmer F."/>
            <person name="Labrenz M."/>
            <person name="Spormann A.M."/>
            <person name="Op den Camp H."/>
            <person name="Overmann J."/>
            <person name="Amann R."/>
            <person name="Jetten M.S.M."/>
            <person name="Mascher T."/>
            <person name="Medema M.H."/>
            <person name="Devos D.P."/>
            <person name="Kaster A.-K."/>
            <person name="Ovreas L."/>
            <person name="Rohde M."/>
            <person name="Galperin M.Y."/>
            <person name="Jogler C."/>
        </authorList>
    </citation>
    <scope>NUCLEOTIDE SEQUENCE [LARGE SCALE GENOMIC DNA]</scope>
    <source>
        <strain evidence="18 19">Pan181</strain>
    </source>
</reference>
<sequence>MTDDTLFMQRAIDLARQGEGHVEPNPMVGAVVVRHGQVVGEGYHQKFGGPHAEVHALAAAGESARGATLYVTLEPCCHTGKTPPCTQAVLAAGIARVVVAVGDPFPQVDGGGIAQLRAAGIECEVGVLEREARYLLAPYLKLVTTGKPWVIAKWAMTLDGKMATHTGSSQWISGESSRAVVHKIRGRMDAIVVGSGTVHADDPLLTARPAGPRVPVRVVLGDLTTDTKLAQTMDEAPLMVVRQRDTEADEYQWLLDGGGELWISGTDDRLTRINLLLDELGSRRMTNVLVEGGGKVLGALFDAHAVDEVHVFIAPKIVGGEGAPTPVAGLGLSDMAAAWQLVDTRIETLGTDMYLSGRLPKS</sequence>
<dbReference type="FunFam" id="3.40.140.10:FF:000025">
    <property type="entry name" value="Riboflavin biosynthesis protein RibD"/>
    <property type="match status" value="1"/>
</dbReference>
<keyword evidence="7 13" id="KW-0479">Metal-binding</keyword>
<feature type="active site" description="Proton donor" evidence="14">
    <location>
        <position position="53"/>
    </location>
</feature>
<comment type="function">
    <text evidence="1 13">Converts 2,5-diamino-6-(ribosylamino)-4(3h)-pyrimidinone 5'-phosphate into 5-amino-6-(ribosylamino)-2,4(1h,3h)-pyrimidinedione 5'-phosphate.</text>
</comment>
<evidence type="ECO:0000256" key="15">
    <source>
        <dbReference type="PIRSR" id="PIRSR006769-2"/>
    </source>
</evidence>
<dbReference type="InterPro" id="IPR011549">
    <property type="entry name" value="RibD_C"/>
</dbReference>
<dbReference type="CDD" id="cd01284">
    <property type="entry name" value="Riboflavin_deaminase-reductase"/>
    <property type="match status" value="1"/>
</dbReference>
<dbReference type="InterPro" id="IPR004794">
    <property type="entry name" value="Eubact_RibD"/>
</dbReference>
<keyword evidence="6 13" id="KW-0686">Riboflavin biosynthesis</keyword>
<protein>
    <recommendedName>
        <fullName evidence="13">Riboflavin biosynthesis protein RibD</fullName>
    </recommendedName>
    <domain>
        <recommendedName>
            <fullName evidence="13">Diaminohydroxyphosphoribosylaminopyrimidine deaminase</fullName>
            <shortName evidence="13">DRAP deaminase</shortName>
            <ecNumber evidence="13">3.5.4.26</ecNumber>
        </recommendedName>
        <alternativeName>
            <fullName evidence="13">Riboflavin-specific deaminase</fullName>
        </alternativeName>
    </domain>
    <domain>
        <recommendedName>
            <fullName evidence="13">5-amino-6-(5-phosphoribosylamino)uracil reductase</fullName>
            <ecNumber evidence="13">1.1.1.193</ecNumber>
        </recommendedName>
        <alternativeName>
            <fullName evidence="13">HTP reductase</fullName>
        </alternativeName>
    </domain>
</protein>
<evidence type="ECO:0000256" key="13">
    <source>
        <dbReference type="PIRNR" id="PIRNR006769"/>
    </source>
</evidence>
<feature type="binding site" evidence="15">
    <location>
        <position position="291"/>
    </location>
    <ligand>
        <name>substrate</name>
    </ligand>
</feature>
<dbReference type="InterPro" id="IPR050765">
    <property type="entry name" value="Riboflavin_Biosynth_HTPR"/>
</dbReference>
<dbReference type="GO" id="GO:0050661">
    <property type="term" value="F:NADP binding"/>
    <property type="evidence" value="ECO:0007669"/>
    <property type="project" value="InterPro"/>
</dbReference>
<dbReference type="Pfam" id="PF00383">
    <property type="entry name" value="dCMP_cyt_deam_1"/>
    <property type="match status" value="1"/>
</dbReference>
<dbReference type="Gene3D" id="3.40.430.10">
    <property type="entry name" value="Dihydrofolate Reductase, subunit A"/>
    <property type="match status" value="1"/>
</dbReference>
<feature type="binding site" evidence="15">
    <location>
        <position position="155"/>
    </location>
    <ligand>
        <name>NADP(+)</name>
        <dbReference type="ChEBI" id="CHEBI:58349"/>
    </ligand>
</feature>
<evidence type="ECO:0000256" key="5">
    <source>
        <dbReference type="ARBA" id="ARBA00007417"/>
    </source>
</evidence>
<dbReference type="InterPro" id="IPR016192">
    <property type="entry name" value="APOBEC/CMP_deaminase_Zn-bd"/>
</dbReference>
<evidence type="ECO:0000256" key="3">
    <source>
        <dbReference type="ARBA" id="ARBA00004910"/>
    </source>
</evidence>
<feature type="binding site" evidence="15">
    <location>
        <position position="205"/>
    </location>
    <ligand>
        <name>substrate</name>
    </ligand>
</feature>
<dbReference type="SUPFAM" id="SSF53927">
    <property type="entry name" value="Cytidine deaminase-like"/>
    <property type="match status" value="1"/>
</dbReference>
<keyword evidence="9 13" id="KW-0862">Zinc</keyword>
<feature type="binding site" evidence="15">
    <location>
        <position position="197"/>
    </location>
    <ligand>
        <name>NADP(+)</name>
        <dbReference type="ChEBI" id="CHEBI:58349"/>
    </ligand>
</feature>
<evidence type="ECO:0000256" key="14">
    <source>
        <dbReference type="PIRSR" id="PIRSR006769-1"/>
    </source>
</evidence>
<evidence type="ECO:0000256" key="8">
    <source>
        <dbReference type="ARBA" id="ARBA00022801"/>
    </source>
</evidence>
<dbReference type="KEGG" id="amuc:Pan181_01230"/>
<dbReference type="PANTHER" id="PTHR38011">
    <property type="entry name" value="DIHYDROFOLATE REDUCTASE FAMILY PROTEIN (AFU_ORTHOLOGUE AFUA_8G06820)"/>
    <property type="match status" value="1"/>
</dbReference>
<dbReference type="UniPathway" id="UPA00275">
    <property type="reaction ID" value="UER00401"/>
</dbReference>
<evidence type="ECO:0000256" key="6">
    <source>
        <dbReference type="ARBA" id="ARBA00022619"/>
    </source>
</evidence>
<feature type="binding site" evidence="15">
    <location>
        <position position="171"/>
    </location>
    <ligand>
        <name>NADP(+)</name>
        <dbReference type="ChEBI" id="CHEBI:58349"/>
    </ligand>
</feature>
<dbReference type="RefSeq" id="WP_145244983.1">
    <property type="nucleotide sequence ID" value="NZ_CP036278.1"/>
</dbReference>
<dbReference type="Proteomes" id="UP000315750">
    <property type="component" value="Chromosome"/>
</dbReference>
<keyword evidence="12" id="KW-0511">Multifunctional enzyme</keyword>
<feature type="binding site" evidence="16">
    <location>
        <position position="51"/>
    </location>
    <ligand>
        <name>Zn(2+)</name>
        <dbReference type="ChEBI" id="CHEBI:29105"/>
        <note>catalytic</note>
    </ligand>
</feature>
<comment type="similarity">
    <text evidence="5 13">In the C-terminal section; belongs to the HTP reductase family.</text>
</comment>
<proteinExistence type="inferred from homology"/>
<comment type="catalytic activity">
    <reaction evidence="13">
        <text>2,5-diamino-6-hydroxy-4-(5-phosphoribosylamino)-pyrimidine + H2O + H(+) = 5-amino-6-(5-phospho-D-ribosylamino)uracil + NH4(+)</text>
        <dbReference type="Rhea" id="RHEA:21868"/>
        <dbReference type="ChEBI" id="CHEBI:15377"/>
        <dbReference type="ChEBI" id="CHEBI:15378"/>
        <dbReference type="ChEBI" id="CHEBI:28938"/>
        <dbReference type="ChEBI" id="CHEBI:58453"/>
        <dbReference type="ChEBI" id="CHEBI:58614"/>
        <dbReference type="EC" id="3.5.4.26"/>
    </reaction>
</comment>
<dbReference type="GO" id="GO:0008270">
    <property type="term" value="F:zinc ion binding"/>
    <property type="evidence" value="ECO:0007669"/>
    <property type="project" value="InterPro"/>
</dbReference>
<dbReference type="InterPro" id="IPR016193">
    <property type="entry name" value="Cytidine_deaminase-like"/>
</dbReference>
<keyword evidence="11 13" id="KW-0560">Oxidoreductase</keyword>
<feature type="binding site" evidence="15">
    <location>
        <position position="201"/>
    </location>
    <ligand>
        <name>NADP(+)</name>
        <dbReference type="ChEBI" id="CHEBI:58349"/>
    </ligand>
</feature>
<dbReference type="EC" id="1.1.1.193" evidence="13"/>
<dbReference type="NCBIfam" id="TIGR00227">
    <property type="entry name" value="ribD_Cterm"/>
    <property type="match status" value="1"/>
</dbReference>
<dbReference type="GO" id="GO:0009231">
    <property type="term" value="P:riboflavin biosynthetic process"/>
    <property type="evidence" value="ECO:0007669"/>
    <property type="project" value="UniProtKB-UniPathway"/>
</dbReference>
<feature type="binding site" evidence="15">
    <location>
        <position position="185"/>
    </location>
    <ligand>
        <name>substrate</name>
    </ligand>
</feature>
<dbReference type="GO" id="GO:0008835">
    <property type="term" value="F:diaminohydroxyphosphoribosylaminopyrimidine deaminase activity"/>
    <property type="evidence" value="ECO:0007669"/>
    <property type="project" value="UniProtKB-EC"/>
</dbReference>
<name>A0A518AGW8_9BACT</name>
<dbReference type="InterPro" id="IPR002734">
    <property type="entry name" value="RibDG_C"/>
</dbReference>
<dbReference type="PROSITE" id="PS51747">
    <property type="entry name" value="CYT_DCMP_DEAMINASES_2"/>
    <property type="match status" value="1"/>
</dbReference>
<evidence type="ECO:0000256" key="12">
    <source>
        <dbReference type="ARBA" id="ARBA00023268"/>
    </source>
</evidence>
<dbReference type="EC" id="3.5.4.26" evidence="13"/>
<accession>A0A518AGW8</accession>
<dbReference type="InterPro" id="IPR002125">
    <property type="entry name" value="CMP_dCMP_dom"/>
</dbReference>
<feature type="binding site" evidence="15">
    <location>
        <position position="208"/>
    </location>
    <ligand>
        <name>substrate</name>
    </ligand>
</feature>
<gene>
    <name evidence="18" type="primary">ribD</name>
    <name evidence="18" type="ORF">Pan181_01230</name>
</gene>
<dbReference type="AlphaFoldDB" id="A0A518AGW8"/>
<evidence type="ECO:0000313" key="19">
    <source>
        <dbReference type="Proteomes" id="UP000315750"/>
    </source>
</evidence>
<keyword evidence="19" id="KW-1185">Reference proteome</keyword>
<dbReference type="NCBIfam" id="TIGR00326">
    <property type="entry name" value="eubact_ribD"/>
    <property type="match status" value="1"/>
</dbReference>
<dbReference type="OrthoDB" id="9800865at2"/>
<feature type="binding site" evidence="16">
    <location>
        <position position="85"/>
    </location>
    <ligand>
        <name>Zn(2+)</name>
        <dbReference type="ChEBI" id="CHEBI:29105"/>
        <note>catalytic</note>
    </ligand>
</feature>
<evidence type="ECO:0000256" key="9">
    <source>
        <dbReference type="ARBA" id="ARBA00022833"/>
    </source>
</evidence>
<evidence type="ECO:0000256" key="10">
    <source>
        <dbReference type="ARBA" id="ARBA00022857"/>
    </source>
</evidence>
<dbReference type="GO" id="GO:0008703">
    <property type="term" value="F:5-amino-6-(5-phosphoribosylamino)uracil reductase activity"/>
    <property type="evidence" value="ECO:0007669"/>
    <property type="project" value="UniProtKB-EC"/>
</dbReference>
<dbReference type="PIRSF" id="PIRSF006769">
    <property type="entry name" value="RibD"/>
    <property type="match status" value="1"/>
</dbReference>
<evidence type="ECO:0000256" key="2">
    <source>
        <dbReference type="ARBA" id="ARBA00004882"/>
    </source>
</evidence>
<feature type="binding site" evidence="15">
    <location>
        <begin position="293"/>
        <end position="299"/>
    </location>
    <ligand>
        <name>NADP(+)</name>
        <dbReference type="ChEBI" id="CHEBI:58349"/>
    </ligand>
</feature>
<evidence type="ECO:0000259" key="17">
    <source>
        <dbReference type="PROSITE" id="PS51747"/>
    </source>
</evidence>
<feature type="binding site" evidence="16">
    <location>
        <position position="76"/>
    </location>
    <ligand>
        <name>Zn(2+)</name>
        <dbReference type="ChEBI" id="CHEBI:29105"/>
        <note>catalytic</note>
    </ligand>
</feature>
<comment type="cofactor">
    <cofactor evidence="13 16">
        <name>Zn(2+)</name>
        <dbReference type="ChEBI" id="CHEBI:29105"/>
    </cofactor>
    <text evidence="13 16">Binds 1 zinc ion.</text>
</comment>
<dbReference type="PANTHER" id="PTHR38011:SF7">
    <property type="entry name" value="2,5-DIAMINO-6-RIBOSYLAMINO-4(3H)-PYRIMIDINONE 5'-PHOSPHATE REDUCTASE"/>
    <property type="match status" value="1"/>
</dbReference>
<comment type="catalytic activity">
    <reaction evidence="13">
        <text>5-amino-6-(5-phospho-D-ribitylamino)uracil + NADP(+) = 5-amino-6-(5-phospho-D-ribosylamino)uracil + NADPH + H(+)</text>
        <dbReference type="Rhea" id="RHEA:17845"/>
        <dbReference type="ChEBI" id="CHEBI:15378"/>
        <dbReference type="ChEBI" id="CHEBI:57783"/>
        <dbReference type="ChEBI" id="CHEBI:58349"/>
        <dbReference type="ChEBI" id="CHEBI:58421"/>
        <dbReference type="ChEBI" id="CHEBI:58453"/>
        <dbReference type="EC" id="1.1.1.193"/>
    </reaction>
</comment>
<evidence type="ECO:0000256" key="1">
    <source>
        <dbReference type="ARBA" id="ARBA00002151"/>
    </source>
</evidence>
<comment type="pathway">
    <text evidence="3 13">Cofactor biosynthesis; riboflavin biosynthesis; 5-amino-6-(D-ribitylamino)uracil from GTP: step 3/4.</text>
</comment>
<dbReference type="SUPFAM" id="SSF53597">
    <property type="entry name" value="Dihydrofolate reductase-like"/>
    <property type="match status" value="1"/>
</dbReference>
<feature type="domain" description="CMP/dCMP-type deaminase" evidence="17">
    <location>
        <begin position="2"/>
        <end position="124"/>
    </location>
</feature>
<evidence type="ECO:0000256" key="4">
    <source>
        <dbReference type="ARBA" id="ARBA00005259"/>
    </source>
</evidence>
<dbReference type="Pfam" id="PF01872">
    <property type="entry name" value="RibD_C"/>
    <property type="match status" value="1"/>
</dbReference>